<dbReference type="AlphaFoldDB" id="A0AAD5S7N2"/>
<dbReference type="InterPro" id="IPR043141">
    <property type="entry name" value="Ribosomal_uL10-like_sf"/>
</dbReference>
<evidence type="ECO:0000313" key="4">
    <source>
        <dbReference type="EMBL" id="KAJ3046546.1"/>
    </source>
</evidence>
<dbReference type="SUPFAM" id="SSF160369">
    <property type="entry name" value="Ribosomal protein L10-like"/>
    <property type="match status" value="1"/>
</dbReference>
<reference evidence="4" key="1">
    <citation type="submission" date="2020-05" db="EMBL/GenBank/DDBJ databases">
        <title>Phylogenomic resolution of chytrid fungi.</title>
        <authorList>
            <person name="Stajich J.E."/>
            <person name="Amses K."/>
            <person name="Simmons R."/>
            <person name="Seto K."/>
            <person name="Myers J."/>
            <person name="Bonds A."/>
            <person name="Quandt C.A."/>
            <person name="Barry K."/>
            <person name="Liu P."/>
            <person name="Grigoriev I."/>
            <person name="Longcore J.E."/>
            <person name="James T.Y."/>
        </authorList>
    </citation>
    <scope>NUCLEOTIDE SEQUENCE</scope>
    <source>
        <strain evidence="4">JEL0318</strain>
    </source>
</reference>
<name>A0AAD5S7N2_9FUNG</name>
<comment type="caution">
    <text evidence="4">The sequence shown here is derived from an EMBL/GenBank/DDBJ whole genome shotgun (WGS) entry which is preliminary data.</text>
</comment>
<protein>
    <recommendedName>
        <fullName evidence="6">50S ribosomal protein L10</fullName>
    </recommendedName>
</protein>
<evidence type="ECO:0000313" key="5">
    <source>
        <dbReference type="Proteomes" id="UP001212841"/>
    </source>
</evidence>
<keyword evidence="2" id="KW-0689">Ribosomal protein</keyword>
<dbReference type="Pfam" id="PF00466">
    <property type="entry name" value="Ribosomal_L10"/>
    <property type="match status" value="1"/>
</dbReference>
<dbReference type="Proteomes" id="UP001212841">
    <property type="component" value="Unassembled WGS sequence"/>
</dbReference>
<keyword evidence="5" id="KW-1185">Reference proteome</keyword>
<dbReference type="EMBL" id="JADGJD010001144">
    <property type="protein sequence ID" value="KAJ3046546.1"/>
    <property type="molecule type" value="Genomic_DNA"/>
</dbReference>
<gene>
    <name evidence="4" type="ORF">HK097_000766</name>
</gene>
<proteinExistence type="inferred from homology"/>
<dbReference type="Gene3D" id="3.30.70.1730">
    <property type="match status" value="1"/>
</dbReference>
<dbReference type="GO" id="GO:1990904">
    <property type="term" value="C:ribonucleoprotein complex"/>
    <property type="evidence" value="ECO:0007669"/>
    <property type="project" value="UniProtKB-KW"/>
</dbReference>
<sequence>MSILTEERQKFLIANRPVDSKGEVFELRDLFLFELYQELVSSRALFVIQTNSMTASEYRSLKLRLREKGFHTEMIKNNVFKEAITLHEKELVEAGTTNVAQRMEDFRNLIVTKLCVVYSNIPDHEQPTLLKDFADIAAKFPKKTLVVGAKLDGMVLTSDMLKEVVKMPSLSHLRAELVGLLSYPSQSLVSVLQRRPQELLMALTQHHKNLEGGSEDGGSATA</sequence>
<keyword evidence="3" id="KW-0687">Ribonucleoprotein</keyword>
<accession>A0AAD5S7N2</accession>
<organism evidence="4 5">
    <name type="scientific">Rhizophlyctis rosea</name>
    <dbReference type="NCBI Taxonomy" id="64517"/>
    <lineage>
        <taxon>Eukaryota</taxon>
        <taxon>Fungi</taxon>
        <taxon>Fungi incertae sedis</taxon>
        <taxon>Chytridiomycota</taxon>
        <taxon>Chytridiomycota incertae sedis</taxon>
        <taxon>Chytridiomycetes</taxon>
        <taxon>Rhizophlyctidales</taxon>
        <taxon>Rhizophlyctidaceae</taxon>
        <taxon>Rhizophlyctis</taxon>
    </lineage>
</organism>
<dbReference type="GO" id="GO:0005840">
    <property type="term" value="C:ribosome"/>
    <property type="evidence" value="ECO:0007669"/>
    <property type="project" value="UniProtKB-KW"/>
</dbReference>
<evidence type="ECO:0008006" key="6">
    <source>
        <dbReference type="Google" id="ProtNLM"/>
    </source>
</evidence>
<evidence type="ECO:0000256" key="2">
    <source>
        <dbReference type="ARBA" id="ARBA00022980"/>
    </source>
</evidence>
<dbReference type="InterPro" id="IPR047865">
    <property type="entry name" value="Ribosomal_uL10_bac_type"/>
</dbReference>
<evidence type="ECO:0000256" key="1">
    <source>
        <dbReference type="ARBA" id="ARBA00008889"/>
    </source>
</evidence>
<evidence type="ECO:0000256" key="3">
    <source>
        <dbReference type="ARBA" id="ARBA00023274"/>
    </source>
</evidence>
<comment type="similarity">
    <text evidence="1">Belongs to the universal ribosomal protein uL10 family.</text>
</comment>
<dbReference type="PANTHER" id="PTHR11560">
    <property type="entry name" value="39S RIBOSOMAL PROTEIN L10, MITOCHONDRIAL"/>
    <property type="match status" value="1"/>
</dbReference>
<dbReference type="InterPro" id="IPR001790">
    <property type="entry name" value="Ribosomal_uL10"/>
</dbReference>